<reference evidence="9" key="1">
    <citation type="submission" date="2020-09" db="EMBL/GenBank/DDBJ databases">
        <authorList>
            <person name="Palma L."/>
            <person name="Caballero P."/>
            <person name="Berry C."/>
            <person name="Del Valle E."/>
        </authorList>
    </citation>
    <scope>NUCLEOTIDE SEQUENCE</scope>
    <source>
        <strain evidence="9">M</strain>
    </source>
</reference>
<keyword evidence="7" id="KW-0676">Redox-active center</keyword>
<protein>
    <submittedName>
        <fullName evidence="9">Disulfide bond formation protein B</fullName>
    </submittedName>
</protein>
<dbReference type="PANTHER" id="PTHR36570">
    <property type="entry name" value="DISULFIDE BOND FORMATION PROTEIN B"/>
    <property type="match status" value="1"/>
</dbReference>
<accession>A0AAW3YZD1</accession>
<evidence type="ECO:0000256" key="8">
    <source>
        <dbReference type="SAM" id="Phobius"/>
    </source>
</evidence>
<evidence type="ECO:0000256" key="2">
    <source>
        <dbReference type="ARBA" id="ARBA00022475"/>
    </source>
</evidence>
<dbReference type="RefSeq" id="WP_323851161.1">
    <property type="nucleotide sequence ID" value="NZ_JACXBC010000007.1"/>
</dbReference>
<dbReference type="EMBL" id="JACXBF010000351">
    <property type="protein sequence ID" value="MBD2801603.1"/>
    <property type="molecule type" value="Genomic_DNA"/>
</dbReference>
<evidence type="ECO:0000256" key="5">
    <source>
        <dbReference type="ARBA" id="ARBA00022989"/>
    </source>
</evidence>
<dbReference type="InterPro" id="IPR050183">
    <property type="entry name" value="DsbB"/>
</dbReference>
<organism evidence="9">
    <name type="scientific">Xenorhabdus szentirmaii</name>
    <dbReference type="NCBI Taxonomy" id="290112"/>
    <lineage>
        <taxon>Bacteria</taxon>
        <taxon>Pseudomonadati</taxon>
        <taxon>Pseudomonadota</taxon>
        <taxon>Gammaproteobacteria</taxon>
        <taxon>Enterobacterales</taxon>
        <taxon>Morganellaceae</taxon>
        <taxon>Xenorhabdus</taxon>
    </lineage>
</organism>
<dbReference type="GO" id="GO:0006457">
    <property type="term" value="P:protein folding"/>
    <property type="evidence" value="ECO:0007669"/>
    <property type="project" value="InterPro"/>
</dbReference>
<evidence type="ECO:0000256" key="4">
    <source>
        <dbReference type="ARBA" id="ARBA00022982"/>
    </source>
</evidence>
<evidence type="ECO:0000256" key="1">
    <source>
        <dbReference type="ARBA" id="ARBA00004651"/>
    </source>
</evidence>
<name>A0AAW3YZD1_9GAMM</name>
<evidence type="ECO:0000313" key="9">
    <source>
        <dbReference type="EMBL" id="MBD2801603.1"/>
    </source>
</evidence>
<evidence type="ECO:0000256" key="7">
    <source>
        <dbReference type="ARBA" id="ARBA00023284"/>
    </source>
</evidence>
<dbReference type="InterPro" id="IPR003752">
    <property type="entry name" value="DiS_bond_form_DsbB/BdbC"/>
</dbReference>
<dbReference type="PANTHER" id="PTHR36570:SF2">
    <property type="entry name" value="DISULFIDE BOND FORMATION PROTEIN B"/>
    <property type="match status" value="1"/>
</dbReference>
<dbReference type="Pfam" id="PF02600">
    <property type="entry name" value="DsbB"/>
    <property type="match status" value="1"/>
</dbReference>
<dbReference type="GO" id="GO:0015035">
    <property type="term" value="F:protein-disulfide reductase activity"/>
    <property type="evidence" value="ECO:0007669"/>
    <property type="project" value="InterPro"/>
</dbReference>
<dbReference type="Gene3D" id="1.20.1550.10">
    <property type="entry name" value="DsbB-like"/>
    <property type="match status" value="1"/>
</dbReference>
<keyword evidence="3 8" id="KW-0812">Transmembrane</keyword>
<keyword evidence="6 8" id="KW-0472">Membrane</keyword>
<dbReference type="SUPFAM" id="SSF158442">
    <property type="entry name" value="DsbB-like"/>
    <property type="match status" value="1"/>
</dbReference>
<dbReference type="InterPro" id="IPR023380">
    <property type="entry name" value="DsbB-like_sf"/>
</dbReference>
<dbReference type="AlphaFoldDB" id="A0AAW3YZD1"/>
<keyword evidence="4" id="KW-0249">Electron transport</keyword>
<feature type="transmembrane region" description="Helical" evidence="8">
    <location>
        <begin position="39"/>
        <end position="60"/>
    </location>
</feature>
<comment type="caution">
    <text evidence="9">The sequence shown here is derived from an EMBL/GenBank/DDBJ whole genome shotgun (WGS) entry which is preliminary data.</text>
</comment>
<keyword evidence="2" id="KW-1003">Cell membrane</keyword>
<reference evidence="9" key="2">
    <citation type="journal article" date="2024" name="Toxins">
        <title>Genome Sequence Analysis of Native Xenorhabdus Strains Isolated from Entomopathogenic Nematodes in Argentina.</title>
        <authorList>
            <person name="Palma L."/>
            <person name="Frizzo L."/>
            <person name="Kaiser S."/>
            <person name="Berry C."/>
            <person name="Caballero P."/>
            <person name="Bode H.B."/>
            <person name="Del Valle E.E."/>
        </authorList>
    </citation>
    <scope>NUCLEOTIDE SEQUENCE</scope>
    <source>
        <strain evidence="9">M</strain>
    </source>
</reference>
<gene>
    <name evidence="9" type="ORF">ID854_14395</name>
</gene>
<dbReference type="Proteomes" id="UP001193920">
    <property type="component" value="Unassembled WGS sequence"/>
</dbReference>
<evidence type="ECO:0000256" key="3">
    <source>
        <dbReference type="ARBA" id="ARBA00022692"/>
    </source>
</evidence>
<evidence type="ECO:0000256" key="6">
    <source>
        <dbReference type="ARBA" id="ARBA00023136"/>
    </source>
</evidence>
<keyword evidence="4" id="KW-0813">Transport</keyword>
<comment type="subcellular location">
    <subcellularLocation>
        <location evidence="1">Cell membrane</location>
        <topology evidence="1">Multi-pass membrane protein</topology>
    </subcellularLocation>
</comment>
<dbReference type="GO" id="GO:0005886">
    <property type="term" value="C:plasma membrane"/>
    <property type="evidence" value="ECO:0007669"/>
    <property type="project" value="UniProtKB-SubCell"/>
</dbReference>
<sequence length="62" mass="7099">MDDFLSWLVLNQCLPSVFQEYSYCSIQQWEFLTLDMPQWLIGVFAVYLVVGMLVLVSYGAGA</sequence>
<proteinExistence type="predicted"/>
<keyword evidence="5 8" id="KW-1133">Transmembrane helix</keyword>